<keyword evidence="8" id="KW-0411">Iron-sulfur</keyword>
<evidence type="ECO:0000256" key="3">
    <source>
        <dbReference type="ARBA" id="ARBA00022485"/>
    </source>
</evidence>
<comment type="caution">
    <text evidence="10">The sequence shown here is derived from an EMBL/GenBank/DDBJ whole genome shotgun (WGS) entry which is preliminary data.</text>
</comment>
<comment type="similarity">
    <text evidence="2">Belongs to the HdrA family.</text>
</comment>
<dbReference type="Gene3D" id="3.50.50.60">
    <property type="entry name" value="FAD/NAD(P)-binding domain"/>
    <property type="match status" value="3"/>
</dbReference>
<dbReference type="SUPFAM" id="SSF51971">
    <property type="entry name" value="Nucleotide-binding domain"/>
    <property type="match status" value="1"/>
</dbReference>
<evidence type="ECO:0000256" key="7">
    <source>
        <dbReference type="ARBA" id="ARBA00023004"/>
    </source>
</evidence>
<evidence type="ECO:0000259" key="9">
    <source>
        <dbReference type="PROSITE" id="PS51379"/>
    </source>
</evidence>
<evidence type="ECO:0000256" key="5">
    <source>
        <dbReference type="ARBA" id="ARBA00022827"/>
    </source>
</evidence>
<dbReference type="GO" id="GO:0046872">
    <property type="term" value="F:metal ion binding"/>
    <property type="evidence" value="ECO:0007669"/>
    <property type="project" value="UniProtKB-KW"/>
</dbReference>
<dbReference type="Pfam" id="PF13450">
    <property type="entry name" value="NAD_binding_8"/>
    <property type="match status" value="1"/>
</dbReference>
<dbReference type="PROSITE" id="PS51379">
    <property type="entry name" value="4FE4S_FER_2"/>
    <property type="match status" value="3"/>
</dbReference>
<name>A0A7C5AKH0_9BACT</name>
<gene>
    <name evidence="10" type="ORF">ENW48_01555</name>
</gene>
<dbReference type="PANTHER" id="PTHR43498:SF1">
    <property type="entry name" value="COB--COM HETERODISULFIDE REDUCTASE IRON-SULFUR SUBUNIT A"/>
    <property type="match status" value="1"/>
</dbReference>
<evidence type="ECO:0000313" key="10">
    <source>
        <dbReference type="EMBL" id="HGZ10887.1"/>
    </source>
</evidence>
<keyword evidence="5" id="KW-0285">Flavoprotein</keyword>
<dbReference type="GO" id="GO:0051539">
    <property type="term" value="F:4 iron, 4 sulfur cluster binding"/>
    <property type="evidence" value="ECO:0007669"/>
    <property type="project" value="UniProtKB-KW"/>
</dbReference>
<feature type="domain" description="4Fe-4S ferredoxin-type" evidence="9">
    <location>
        <begin position="971"/>
        <end position="1000"/>
    </location>
</feature>
<evidence type="ECO:0000256" key="4">
    <source>
        <dbReference type="ARBA" id="ARBA00022723"/>
    </source>
</evidence>
<reference evidence="10" key="1">
    <citation type="journal article" date="2020" name="mSystems">
        <title>Genome- and Community-Level Interaction Insights into Carbon Utilization and Element Cycling Functions of Hydrothermarchaeota in Hydrothermal Sediment.</title>
        <authorList>
            <person name="Zhou Z."/>
            <person name="Liu Y."/>
            <person name="Xu W."/>
            <person name="Pan J."/>
            <person name="Luo Z.H."/>
            <person name="Li M."/>
        </authorList>
    </citation>
    <scope>NUCLEOTIDE SEQUENCE [LARGE SCALE GENOMIC DNA]</scope>
    <source>
        <strain evidence="10">SpSt-853</strain>
    </source>
</reference>
<keyword evidence="7" id="KW-0408">Iron</keyword>
<keyword evidence="3" id="KW-0004">4Fe-4S</keyword>
<evidence type="ECO:0000256" key="8">
    <source>
        <dbReference type="ARBA" id="ARBA00023014"/>
    </source>
</evidence>
<dbReference type="Pfam" id="PF13187">
    <property type="entry name" value="Fer4_9"/>
    <property type="match status" value="1"/>
</dbReference>
<protein>
    <submittedName>
        <fullName evidence="10">CoB--CoM heterodisulfide reductase iron-sulfur subunit A family protein</fullName>
    </submittedName>
</protein>
<dbReference type="PANTHER" id="PTHR43498">
    <property type="entry name" value="FERREDOXIN:COB-COM HETERODISULFIDE REDUCTASE SUBUNIT A"/>
    <property type="match status" value="1"/>
</dbReference>
<dbReference type="Pfam" id="PF12837">
    <property type="entry name" value="Fer4_6"/>
    <property type="match status" value="1"/>
</dbReference>
<comment type="cofactor">
    <cofactor evidence="1">
        <name>FAD</name>
        <dbReference type="ChEBI" id="CHEBI:57692"/>
    </cofactor>
</comment>
<keyword evidence="5" id="KW-0274">FAD</keyword>
<keyword evidence="4" id="KW-0479">Metal-binding</keyword>
<dbReference type="AlphaFoldDB" id="A0A7C5AKH0"/>
<proteinExistence type="inferred from homology"/>
<feature type="domain" description="4Fe-4S ferredoxin-type" evidence="9">
    <location>
        <begin position="105"/>
        <end position="135"/>
    </location>
</feature>
<sequence>MALCRPLTKVASPRVLVLGGGIAGLTAALEVAGVGLPVTLVEEGPSLGGLMAQLDKTFPTNDCAMCILAPRLLEVARHPLIEIMTLTELVGLAGEAGDFQAFLVRRPRYVDPAKCTGCGECTRVCPRRLPDPFNLGLSRTKAIHVPFPQAVPQAAYIIPEACRHLKGRKEAACLKVCLAGAINFADRPETLRMSVGAVILAPGARPAEVGDFPGAEHPDVVTSLEFERLLSATGPTAGRLRRPSDGREPQTVAFIQCVGSRKPGSPVAYCSSFCCLASLKEAVVAHELTQERLAATLFYMDLRAPGKEQERYVDLARTRGVELVRSRVTKVTPHPQGGVLVRYADAWGQPRERRFDLAVLALGLRPADKIREWARRLNLPLNEWGFLKAQPYGGGEAGRPGVFLCGSATEPMDITTAVTTAGAAAQAAAELLALAPRPSLVGVTRPRPLPPDNQPLQVGVFLCHCGTNIAGTIDLGALAQEVRRLPGVAWVEEFLFSCSADATRKMAETIKTHRLNRVVVAACSPRTHEPVFREVLINAGLNQGYLAFANLREQCAWVHQNEPERALAKARDLVAMAVARARELGAITPLSYPVVPRALILGGGVAGMSAALSLADQGFHTYLVEKADRLGGLARRLHFSLEEVSPPKLVQELEAAVRRHPNVEVLTRAELVNLEGAVGRFRAQVRLGCPPDDILRSLEHGVLLVATGGQEITPRGQFLYGEDPRVLTQMELEERLALGARELAQVKRTVMIQCVGSRSPERPYCSRLCCSEAVKNAILLRKRHPLMEVVVLYRDLRAFGFRELDYQEAKDKGVVFIPYDPSSPPQVSAPKRRPLLIKVKEVMLGETLSLNADLLVLSAGIEPAPGTRELARILKIPTATGGFFLEAHQKLKPVETVTEGIFLCGMAHYPKSLKETVAQAQAAALKAAALLFQVEIHSGETVAEILPFHCRRCLACAKLCPFRAISLGEGGRPFVLGELCRGCGLCVAECPGGAIRLSRFTDAEVTAQIEAALTPLRGEEYVERKLLRSVR</sequence>
<dbReference type="GO" id="GO:0016491">
    <property type="term" value="F:oxidoreductase activity"/>
    <property type="evidence" value="ECO:0007669"/>
    <property type="project" value="UniProtKB-KW"/>
</dbReference>
<feature type="domain" description="4Fe-4S ferredoxin-type" evidence="9">
    <location>
        <begin position="941"/>
        <end position="970"/>
    </location>
</feature>
<dbReference type="InterPro" id="IPR017896">
    <property type="entry name" value="4Fe4S_Fe-S-bd"/>
</dbReference>
<dbReference type="InterPro" id="IPR017900">
    <property type="entry name" value="4Fe4S_Fe_S_CS"/>
</dbReference>
<evidence type="ECO:0000256" key="1">
    <source>
        <dbReference type="ARBA" id="ARBA00001974"/>
    </source>
</evidence>
<accession>A0A7C5AKH0</accession>
<dbReference type="InterPro" id="IPR036188">
    <property type="entry name" value="FAD/NAD-bd_sf"/>
</dbReference>
<dbReference type="EMBL" id="DTKJ01000014">
    <property type="protein sequence ID" value="HGZ10887.1"/>
    <property type="molecule type" value="Genomic_DNA"/>
</dbReference>
<evidence type="ECO:0000256" key="6">
    <source>
        <dbReference type="ARBA" id="ARBA00023002"/>
    </source>
</evidence>
<organism evidence="10">
    <name type="scientific">Desulfobacca acetoxidans</name>
    <dbReference type="NCBI Taxonomy" id="60893"/>
    <lineage>
        <taxon>Bacteria</taxon>
        <taxon>Pseudomonadati</taxon>
        <taxon>Thermodesulfobacteriota</taxon>
        <taxon>Desulfobaccia</taxon>
        <taxon>Desulfobaccales</taxon>
        <taxon>Desulfobaccaceae</taxon>
        <taxon>Desulfobacca</taxon>
    </lineage>
</organism>
<dbReference type="PROSITE" id="PS00198">
    <property type="entry name" value="4FE4S_FER_1"/>
    <property type="match status" value="2"/>
</dbReference>
<dbReference type="Pfam" id="PF12831">
    <property type="entry name" value="FAD_oxidored"/>
    <property type="match status" value="1"/>
</dbReference>
<dbReference type="InterPro" id="IPR039650">
    <property type="entry name" value="HdrA-like"/>
</dbReference>
<evidence type="ECO:0000256" key="2">
    <source>
        <dbReference type="ARBA" id="ARBA00006561"/>
    </source>
</evidence>
<dbReference type="SUPFAM" id="SSF54862">
    <property type="entry name" value="4Fe-4S ferredoxins"/>
    <property type="match status" value="1"/>
</dbReference>
<keyword evidence="6" id="KW-0560">Oxidoreductase</keyword>
<dbReference type="SUPFAM" id="SSF51905">
    <property type="entry name" value="FAD/NAD(P)-binding domain"/>
    <property type="match status" value="1"/>
</dbReference>
<dbReference type="Gene3D" id="3.30.70.20">
    <property type="match status" value="2"/>
</dbReference>